<organism evidence="3 4">
    <name type="scientific">Digitaria exilis</name>
    <dbReference type="NCBI Taxonomy" id="1010633"/>
    <lineage>
        <taxon>Eukaryota</taxon>
        <taxon>Viridiplantae</taxon>
        <taxon>Streptophyta</taxon>
        <taxon>Embryophyta</taxon>
        <taxon>Tracheophyta</taxon>
        <taxon>Spermatophyta</taxon>
        <taxon>Magnoliopsida</taxon>
        <taxon>Liliopsida</taxon>
        <taxon>Poales</taxon>
        <taxon>Poaceae</taxon>
        <taxon>PACMAD clade</taxon>
        <taxon>Panicoideae</taxon>
        <taxon>Panicodae</taxon>
        <taxon>Paniceae</taxon>
        <taxon>Anthephorinae</taxon>
        <taxon>Digitaria</taxon>
    </lineage>
</organism>
<dbReference type="GO" id="GO:0016567">
    <property type="term" value="P:protein ubiquitination"/>
    <property type="evidence" value="ECO:0007669"/>
    <property type="project" value="InterPro"/>
</dbReference>
<dbReference type="Pfam" id="PF22486">
    <property type="entry name" value="MATH_2"/>
    <property type="match status" value="1"/>
</dbReference>
<dbReference type="InterPro" id="IPR002083">
    <property type="entry name" value="MATH/TRAF_dom"/>
</dbReference>
<dbReference type="CDD" id="cd00121">
    <property type="entry name" value="MATH"/>
    <property type="match status" value="1"/>
</dbReference>
<dbReference type="InterPro" id="IPR008974">
    <property type="entry name" value="TRAF-like"/>
</dbReference>
<evidence type="ECO:0000313" key="3">
    <source>
        <dbReference type="EMBL" id="KAF8670021.1"/>
    </source>
</evidence>
<evidence type="ECO:0000259" key="2">
    <source>
        <dbReference type="PROSITE" id="PS50144"/>
    </source>
</evidence>
<sequence>MSAPAPLLSAGVTRPSHANIGKSHLTNRSPHHLANLPAMSAALPLLAAGVGKLSRSTTGIATRVSRAFHILRIDGYSWSKTIPGGESIRSSFTVGDLTGWDLHYYPNGTDASNHYSDSISHDEFPRRVVAQYKFSLLDLAAAAAAYELPAETGVYYTCSSHGGEEGDDYYNYLDGNVYYYDEEKMEEHLIPPPVELGCGYEDFIAKAELERRRVTLLRDDSLAIRCDVDVVDTEYVRRNDALDACFGPAVARLTLLTGAQPVNGSLSPFLFARCDCRPPHFHSRFRSPIPFSARSRRRVTGGVDGGFHTFSSLFPPSRVGLF</sequence>
<dbReference type="InterPro" id="IPR045005">
    <property type="entry name" value="BPM1-6"/>
</dbReference>
<feature type="region of interest" description="Disordered" evidence="1">
    <location>
        <begin position="1"/>
        <end position="26"/>
    </location>
</feature>
<gene>
    <name evidence="3" type="ORF">HU200_051209</name>
</gene>
<name>A0A835B1N3_9POAL</name>
<dbReference type="PROSITE" id="PS50144">
    <property type="entry name" value="MATH"/>
    <property type="match status" value="1"/>
</dbReference>
<reference evidence="3" key="1">
    <citation type="submission" date="2020-07" db="EMBL/GenBank/DDBJ databases">
        <title>Genome sequence and genetic diversity analysis of an under-domesticated orphan crop, white fonio (Digitaria exilis).</title>
        <authorList>
            <person name="Bennetzen J.L."/>
            <person name="Chen S."/>
            <person name="Ma X."/>
            <person name="Wang X."/>
            <person name="Yssel A.E.J."/>
            <person name="Chaluvadi S.R."/>
            <person name="Johnson M."/>
            <person name="Gangashetty P."/>
            <person name="Hamidou F."/>
            <person name="Sanogo M.D."/>
            <person name="Zwaenepoel A."/>
            <person name="Wallace J."/>
            <person name="Van De Peer Y."/>
            <person name="Van Deynze A."/>
        </authorList>
    </citation>
    <scope>NUCLEOTIDE SEQUENCE</scope>
    <source>
        <tissue evidence="3">Leaves</tissue>
    </source>
</reference>
<dbReference type="EMBL" id="JACEFO010002268">
    <property type="protein sequence ID" value="KAF8670021.1"/>
    <property type="molecule type" value="Genomic_DNA"/>
</dbReference>
<dbReference type="AlphaFoldDB" id="A0A835B1N3"/>
<dbReference type="PANTHER" id="PTHR26379">
    <property type="entry name" value="BTB/POZ AND MATH DOMAIN-CONTAINING PROTEIN 1"/>
    <property type="match status" value="1"/>
</dbReference>
<dbReference type="Proteomes" id="UP000636709">
    <property type="component" value="Unassembled WGS sequence"/>
</dbReference>
<protein>
    <recommendedName>
        <fullName evidence="2">MATH domain-containing protein</fullName>
    </recommendedName>
</protein>
<proteinExistence type="predicted"/>
<dbReference type="Gene3D" id="2.60.210.10">
    <property type="entry name" value="Apoptosis, Tumor Necrosis Factor Receptor Associated Protein 2, Chain A"/>
    <property type="match status" value="1"/>
</dbReference>
<comment type="caution">
    <text evidence="3">The sequence shown here is derived from an EMBL/GenBank/DDBJ whole genome shotgun (WGS) entry which is preliminary data.</text>
</comment>
<dbReference type="SUPFAM" id="SSF49599">
    <property type="entry name" value="TRAF domain-like"/>
    <property type="match status" value="1"/>
</dbReference>
<evidence type="ECO:0000313" key="4">
    <source>
        <dbReference type="Proteomes" id="UP000636709"/>
    </source>
</evidence>
<feature type="domain" description="MATH" evidence="2">
    <location>
        <begin position="66"/>
        <end position="228"/>
    </location>
</feature>
<dbReference type="PANTHER" id="PTHR26379:SF282">
    <property type="entry name" value="OS04G0433000 PROTEIN"/>
    <property type="match status" value="1"/>
</dbReference>
<accession>A0A835B1N3</accession>
<evidence type="ECO:0000256" key="1">
    <source>
        <dbReference type="SAM" id="MobiDB-lite"/>
    </source>
</evidence>
<keyword evidence="4" id="KW-1185">Reference proteome</keyword>